<dbReference type="AlphaFoldDB" id="A0A1I0DDD1"/>
<dbReference type="EMBL" id="FOHU01000007">
    <property type="protein sequence ID" value="SET30321.1"/>
    <property type="molecule type" value="Genomic_DNA"/>
</dbReference>
<dbReference type="RefSeq" id="WP_090443085.1">
    <property type="nucleotide sequence ID" value="NZ_FOHU01000007.1"/>
</dbReference>
<reference evidence="1 2" key="1">
    <citation type="submission" date="2016-10" db="EMBL/GenBank/DDBJ databases">
        <authorList>
            <person name="de Groot N.N."/>
        </authorList>
    </citation>
    <scope>NUCLEOTIDE SEQUENCE [LARGE SCALE GENOMIC DNA]</scope>
    <source>
        <strain evidence="1 2">DSM 18979</strain>
    </source>
</reference>
<keyword evidence="2" id="KW-1185">Reference proteome</keyword>
<gene>
    <name evidence="1" type="ORF">SAMN05660297_01994</name>
</gene>
<sequence length="237" mass="28102">MRNKWFCYIKIDETNNFVQTSGMEFKNFINGILTKPKNILILKGSPADCAFSTDLFMEYIANEHMESFLKEDVYSYGDFCWVDFEYEESIKKVTKQELAELLYVGHKKIPLSKIVFDSLSNKYIYLCHDDDYWVKVYMIDIKEYKKVIEHKILTELKGRKKQIAAIPDEIMSTLYDYFKNGAVIDFENSYNNGVRIYPIGEMEWVESVHTKLDKQRNMPNSGLCLDYNPRAKKWRIF</sequence>
<dbReference type="Proteomes" id="UP000199568">
    <property type="component" value="Unassembled WGS sequence"/>
</dbReference>
<dbReference type="OrthoDB" id="8704087at2"/>
<protein>
    <submittedName>
        <fullName evidence="1">Uncharacterized protein</fullName>
    </submittedName>
</protein>
<accession>A0A1I0DDD1</accession>
<proteinExistence type="predicted"/>
<dbReference type="STRING" id="426128.SAMN05660297_01994"/>
<organism evidence="1 2">
    <name type="scientific">Natronincola peptidivorans</name>
    <dbReference type="NCBI Taxonomy" id="426128"/>
    <lineage>
        <taxon>Bacteria</taxon>
        <taxon>Bacillati</taxon>
        <taxon>Bacillota</taxon>
        <taxon>Clostridia</taxon>
        <taxon>Peptostreptococcales</taxon>
        <taxon>Natronincolaceae</taxon>
        <taxon>Natronincola</taxon>
    </lineage>
</organism>
<evidence type="ECO:0000313" key="1">
    <source>
        <dbReference type="EMBL" id="SET30321.1"/>
    </source>
</evidence>
<name>A0A1I0DDD1_9FIRM</name>
<evidence type="ECO:0000313" key="2">
    <source>
        <dbReference type="Proteomes" id="UP000199568"/>
    </source>
</evidence>